<dbReference type="InterPro" id="IPR022291">
    <property type="entry name" value="Bacteriocin_synth_cyclodeHase"/>
</dbReference>
<organism evidence="2 3">
    <name type="scientific">Haloechinothrix salitolerans</name>
    <dbReference type="NCBI Taxonomy" id="926830"/>
    <lineage>
        <taxon>Bacteria</taxon>
        <taxon>Bacillati</taxon>
        <taxon>Actinomycetota</taxon>
        <taxon>Actinomycetes</taxon>
        <taxon>Pseudonocardiales</taxon>
        <taxon>Pseudonocardiaceae</taxon>
        <taxon>Haloechinothrix</taxon>
    </lineage>
</organism>
<proteinExistence type="predicted"/>
<dbReference type="InterPro" id="IPR000594">
    <property type="entry name" value="ThiF_NAD_FAD-bd"/>
</dbReference>
<reference evidence="3" key="1">
    <citation type="journal article" date="2019" name="Int. J. Syst. Evol. Microbiol.">
        <title>The Global Catalogue of Microorganisms (GCM) 10K type strain sequencing project: providing services to taxonomists for standard genome sequencing and annotation.</title>
        <authorList>
            <consortium name="The Broad Institute Genomics Platform"/>
            <consortium name="The Broad Institute Genome Sequencing Center for Infectious Disease"/>
            <person name="Wu L."/>
            <person name="Ma J."/>
        </authorList>
    </citation>
    <scope>NUCLEOTIDE SEQUENCE [LARGE SCALE GENOMIC DNA]</scope>
    <source>
        <strain evidence="3">KCTC 32255</strain>
    </source>
</reference>
<evidence type="ECO:0000313" key="3">
    <source>
        <dbReference type="Proteomes" id="UP001596337"/>
    </source>
</evidence>
<accession>A0ABW2C774</accession>
<dbReference type="NCBIfam" id="TIGR03882">
    <property type="entry name" value="cyclo_dehyd_2"/>
    <property type="match status" value="1"/>
</dbReference>
<dbReference type="Gene3D" id="3.40.50.720">
    <property type="entry name" value="NAD(P)-binding Rossmann-like Domain"/>
    <property type="match status" value="1"/>
</dbReference>
<dbReference type="InterPro" id="IPR035985">
    <property type="entry name" value="Ubiquitin-activating_enz"/>
</dbReference>
<gene>
    <name evidence="2" type="ORF">ACFQGD_28040</name>
</gene>
<dbReference type="SUPFAM" id="SSF69572">
    <property type="entry name" value="Activating enzymes of the ubiquitin-like proteins"/>
    <property type="match status" value="1"/>
</dbReference>
<feature type="domain" description="THIF-type NAD/FAD binding fold" evidence="1">
    <location>
        <begin position="120"/>
        <end position="204"/>
    </location>
</feature>
<keyword evidence="3" id="KW-1185">Reference proteome</keyword>
<evidence type="ECO:0000313" key="2">
    <source>
        <dbReference type="EMBL" id="MFC6870981.1"/>
    </source>
</evidence>
<name>A0ABW2C774_9PSEU</name>
<dbReference type="Pfam" id="PF00899">
    <property type="entry name" value="ThiF"/>
    <property type="match status" value="1"/>
</dbReference>
<sequence>MTVDTTATTTTAQPRSPRLIAGVSALRRGNTEVQIGLDPRHAVVIGNLPPVVARLLRSLDGTATVAALTKRAGRHAPVLRSVLDALTRRGLLTDARTIPDRPNAARHEAALWALRSGVAHDAFAQRLAQASIVVSGAGPITVAMAQLLAACGVGHVAAESAGKVTPSEIGISYRWDDVGRRKRDAIATAVSTANPTAATTPVPIDRGPDLLVLADTMVQPPHRVDQLMGERQPHLPVRFRDGVGVVGPLVFPGRTSCMRCADLHRTDLDSAWPRLAHQLIGRTGRADPASTHATAALAVGQIMRAVQDGGTHPPLWNATLELDLVTGDVTRRTWLPHPRCTCGAPPA</sequence>
<comment type="caution">
    <text evidence="2">The sequence shown here is derived from an EMBL/GenBank/DDBJ whole genome shotgun (WGS) entry which is preliminary data.</text>
</comment>
<dbReference type="RefSeq" id="WP_345399723.1">
    <property type="nucleotide sequence ID" value="NZ_BAABLA010000093.1"/>
</dbReference>
<protein>
    <submittedName>
        <fullName evidence="2">TOMM leader peptide-binding protein</fullName>
    </submittedName>
</protein>
<dbReference type="Proteomes" id="UP001596337">
    <property type="component" value="Unassembled WGS sequence"/>
</dbReference>
<evidence type="ECO:0000259" key="1">
    <source>
        <dbReference type="Pfam" id="PF00899"/>
    </source>
</evidence>
<dbReference type="EMBL" id="JBHSXX010000001">
    <property type="protein sequence ID" value="MFC6870981.1"/>
    <property type="molecule type" value="Genomic_DNA"/>
</dbReference>